<feature type="non-terminal residue" evidence="2">
    <location>
        <position position="1"/>
    </location>
</feature>
<comment type="caution">
    <text evidence="2">The sequence shown here is derived from an EMBL/GenBank/DDBJ whole genome shotgun (WGS) entry which is preliminary data.</text>
</comment>
<accession>A0A9X4EPQ4</accession>
<name>A0A9X4EPQ4_9FLAO</name>
<protein>
    <submittedName>
        <fullName evidence="2">Uncharacterized protein</fullName>
    </submittedName>
</protein>
<sequence length="311" mass="31309">DFITSLKGDTGATGANGTDGVDGKSAYQTWLDAGNTGTEADFITSLKGDTGANGTDGVDGKSAYQTWLDAGNTGTEADFITSLKGDTGAAGQDATLSGTGDPNGVVTGVAGQVYTDTVSGILYKTSDGTIWNEVDSDTKDLSLSGNTISLIDGGSAVDIGTSTLAGDVAGNTSLSTTNETDIATINTFLTRLNNIRVVTNPTSSTIIDNTDGTVIIEQTGLLSLGLGANITIPTPNSSNLGNKIVIVNKAGNGTLLGLSVALNLNITGGGSIKGSGLITGLSTLGMNSSITIQCGFDGADYYWYKIDGTSL</sequence>
<evidence type="ECO:0000313" key="2">
    <source>
        <dbReference type="EMBL" id="MDE1207108.1"/>
    </source>
</evidence>
<evidence type="ECO:0000313" key="3">
    <source>
        <dbReference type="Proteomes" id="UP001149303"/>
    </source>
</evidence>
<feature type="compositionally biased region" description="Low complexity" evidence="1">
    <location>
        <begin position="8"/>
        <end position="19"/>
    </location>
</feature>
<proteinExistence type="predicted"/>
<keyword evidence="3" id="KW-1185">Reference proteome</keyword>
<dbReference type="Proteomes" id="UP001149303">
    <property type="component" value="Unassembled WGS sequence"/>
</dbReference>
<organism evidence="2 3">
    <name type="scientific">Tenacibaculum larymnensis</name>
    <dbReference type="NCBI Taxonomy" id="2878201"/>
    <lineage>
        <taxon>Bacteria</taxon>
        <taxon>Pseudomonadati</taxon>
        <taxon>Bacteroidota</taxon>
        <taxon>Flavobacteriia</taxon>
        <taxon>Flavobacteriales</taxon>
        <taxon>Flavobacteriaceae</taxon>
        <taxon>Tenacibaculum</taxon>
    </lineage>
</organism>
<dbReference type="EMBL" id="JAIWJY010000005">
    <property type="protein sequence ID" value="MDE1207108.1"/>
    <property type="molecule type" value="Genomic_DNA"/>
</dbReference>
<gene>
    <name evidence="2" type="ORF">LCI24_09910</name>
</gene>
<dbReference type="AlphaFoldDB" id="A0A9X4EPQ4"/>
<evidence type="ECO:0000256" key="1">
    <source>
        <dbReference type="SAM" id="MobiDB-lite"/>
    </source>
</evidence>
<feature type="region of interest" description="Disordered" evidence="1">
    <location>
        <begin position="1"/>
        <end position="23"/>
    </location>
</feature>
<reference evidence="2" key="1">
    <citation type="submission" date="2021-09" db="EMBL/GenBank/DDBJ databases">
        <authorList>
            <person name="Smyrli M."/>
        </authorList>
    </citation>
    <scope>NUCLEOTIDE SEQUENCE</scope>
    <source>
        <strain evidence="2">LAR25</strain>
    </source>
</reference>